<keyword evidence="8 13" id="KW-1133">Transmembrane helix</keyword>
<dbReference type="Gene3D" id="1.20.120.1770">
    <property type="match status" value="1"/>
</dbReference>
<feature type="domain" description="FAD-binding FR-type" evidence="14">
    <location>
        <begin position="208"/>
        <end position="305"/>
    </location>
</feature>
<organism evidence="15 16">
    <name type="scientific">Pseudomonas aeruginosa (strain UCBPP-PA14)</name>
    <dbReference type="NCBI Taxonomy" id="208963"/>
    <lineage>
        <taxon>Bacteria</taxon>
        <taxon>Pseudomonadati</taxon>
        <taxon>Pseudomonadota</taxon>
        <taxon>Gammaproteobacteria</taxon>
        <taxon>Pseudomonadales</taxon>
        <taxon>Pseudomonadaceae</taxon>
        <taxon>Pseudomonas</taxon>
    </lineage>
</organism>
<dbReference type="SUPFAM" id="SSF52343">
    <property type="entry name" value="Ferredoxin reductase-like, C-terminal NADP-linked domain"/>
    <property type="match status" value="1"/>
</dbReference>
<evidence type="ECO:0000256" key="7">
    <source>
        <dbReference type="ARBA" id="ARBA00022827"/>
    </source>
</evidence>
<comment type="cofactor">
    <cofactor evidence="1">
        <name>FAD</name>
        <dbReference type="ChEBI" id="CHEBI:57692"/>
    </cofactor>
</comment>
<dbReference type="CDD" id="cd06198">
    <property type="entry name" value="FNR_like_3"/>
    <property type="match status" value="1"/>
</dbReference>
<evidence type="ECO:0000256" key="1">
    <source>
        <dbReference type="ARBA" id="ARBA00001974"/>
    </source>
</evidence>
<comment type="subcellular location">
    <subcellularLocation>
        <location evidence="2">Membrane</location>
        <topology evidence="2">Multi-pass membrane protein</topology>
    </subcellularLocation>
</comment>
<dbReference type="InterPro" id="IPR050415">
    <property type="entry name" value="MRET"/>
</dbReference>
<dbReference type="Gene3D" id="2.40.30.10">
    <property type="entry name" value="Translation factors"/>
    <property type="match status" value="1"/>
</dbReference>
<dbReference type="Pfam" id="PF01794">
    <property type="entry name" value="Ferric_reduct"/>
    <property type="match status" value="1"/>
</dbReference>
<evidence type="ECO:0000256" key="12">
    <source>
        <dbReference type="ARBA" id="ARBA00023136"/>
    </source>
</evidence>
<feature type="transmembrane region" description="Helical" evidence="13">
    <location>
        <begin position="184"/>
        <end position="201"/>
    </location>
</feature>
<sequence>MKLLWGVLAAALAAWGLTLAVDPPASLDIWVVRKQAILLTGVASFALMSLIMLLAVRPVWLEKPLDGLDRMYRLHKWAGILAIVLGLLHYLLELAGPWLAGIVGKPVKGPRVETFLDVFRGSAKELGEWSAWILGGMLLITLWQRFPYHLWRYVHKALALVYLVLAFHSVVLAPASYWSQPAGWLVAACALLGSACALLSLSGRIGRARRHAGVVTAVERRGESLLEVTCRLQGDWSHRAGQFAFLTCDRLEGAHPFTIASADRGCGEVRFSIKVLGDYTRRLQDNLEVGARVEVEGPYGCFDFRRGLAGRQVWVAAGIGVTPFIAWLESLQAVPESAPSVELHYCVRNSQEALFAGRLRELCEHLPSVTLHIRYSDEQGKPQAAQLGVLKSAEGRWPSVWFCGPQGLADSLRRDLRRQGMPLRLFHQEAFRMR</sequence>
<dbReference type="PROSITE" id="PS51384">
    <property type="entry name" value="FAD_FR"/>
    <property type="match status" value="1"/>
</dbReference>
<evidence type="ECO:0000256" key="8">
    <source>
        <dbReference type="ARBA" id="ARBA00022989"/>
    </source>
</evidence>
<keyword evidence="4 13" id="KW-0812">Transmembrane</keyword>
<dbReference type="SUPFAM" id="SSF63380">
    <property type="entry name" value="Riboflavin synthase domain-like"/>
    <property type="match status" value="1"/>
</dbReference>
<keyword evidence="10" id="KW-0408">Iron</keyword>
<keyword evidence="6" id="KW-0479">Metal-binding</keyword>
<dbReference type="BioCyc" id="PAER208963:G1G74-586-MONOMER"/>
<dbReference type="InterPro" id="IPR039261">
    <property type="entry name" value="FNR_nucleotide-bd"/>
</dbReference>
<dbReference type="InterPro" id="IPR013130">
    <property type="entry name" value="Fe3_Rdtase_TM_dom"/>
</dbReference>
<evidence type="ECO:0000313" key="15">
    <source>
        <dbReference type="EMBL" id="ABJ15508.1"/>
    </source>
</evidence>
<dbReference type="KEGG" id="pau:PA14_07070"/>
<dbReference type="AlphaFoldDB" id="A0A0H2ZL75"/>
<name>A0A0H2ZL75_PSEAB</name>
<dbReference type="InterPro" id="IPR001433">
    <property type="entry name" value="OxRdtase_FAD/NAD-bd"/>
</dbReference>
<dbReference type="SFLD" id="SFLDS00052">
    <property type="entry name" value="Ferric_Reductase_Domain"/>
    <property type="match status" value="1"/>
</dbReference>
<dbReference type="PRINTS" id="PR00410">
    <property type="entry name" value="PHEHYDRXLASE"/>
</dbReference>
<feature type="transmembrane region" description="Helical" evidence="13">
    <location>
        <begin position="158"/>
        <end position="178"/>
    </location>
</feature>
<evidence type="ECO:0000256" key="4">
    <source>
        <dbReference type="ARBA" id="ARBA00022692"/>
    </source>
</evidence>
<evidence type="ECO:0000256" key="3">
    <source>
        <dbReference type="ARBA" id="ARBA00022630"/>
    </source>
</evidence>
<keyword evidence="3" id="KW-0285">Flavoprotein</keyword>
<dbReference type="RefSeq" id="WP_003137329.1">
    <property type="nucleotide sequence ID" value="NC_008463.1"/>
</dbReference>
<gene>
    <name evidence="15" type="ordered locus">PA14_07070</name>
</gene>
<dbReference type="InterPro" id="IPR017938">
    <property type="entry name" value="Riboflavin_synthase-like_b-brl"/>
</dbReference>
<keyword evidence="7" id="KW-0274">FAD</keyword>
<keyword evidence="5" id="KW-0001">2Fe-2S</keyword>
<evidence type="ECO:0000259" key="14">
    <source>
        <dbReference type="PROSITE" id="PS51384"/>
    </source>
</evidence>
<evidence type="ECO:0000313" key="16">
    <source>
        <dbReference type="Proteomes" id="UP000000653"/>
    </source>
</evidence>
<dbReference type="GO" id="GO:0016491">
    <property type="term" value="F:oxidoreductase activity"/>
    <property type="evidence" value="ECO:0007669"/>
    <property type="project" value="UniProtKB-KW"/>
</dbReference>
<evidence type="ECO:0000256" key="6">
    <source>
        <dbReference type="ARBA" id="ARBA00022723"/>
    </source>
</evidence>
<keyword evidence="12 13" id="KW-0472">Membrane</keyword>
<dbReference type="Pfam" id="PF00175">
    <property type="entry name" value="NAD_binding_1"/>
    <property type="match status" value="1"/>
</dbReference>
<evidence type="ECO:0000256" key="9">
    <source>
        <dbReference type="ARBA" id="ARBA00023002"/>
    </source>
</evidence>
<dbReference type="InterPro" id="IPR017927">
    <property type="entry name" value="FAD-bd_FR_type"/>
</dbReference>
<feature type="transmembrane region" description="Helical" evidence="13">
    <location>
        <begin position="129"/>
        <end position="146"/>
    </location>
</feature>
<dbReference type="GO" id="GO:0051537">
    <property type="term" value="F:2 iron, 2 sulfur cluster binding"/>
    <property type="evidence" value="ECO:0007669"/>
    <property type="project" value="UniProtKB-KW"/>
</dbReference>
<dbReference type="PANTHER" id="PTHR47354:SF8">
    <property type="entry name" value="1,2-PHENYLACETYL-COA EPOXIDASE, SUBUNIT E"/>
    <property type="match status" value="1"/>
</dbReference>
<dbReference type="GO" id="GO:0046872">
    <property type="term" value="F:metal ion binding"/>
    <property type="evidence" value="ECO:0007669"/>
    <property type="project" value="UniProtKB-KW"/>
</dbReference>
<proteinExistence type="predicted"/>
<dbReference type="Proteomes" id="UP000000653">
    <property type="component" value="Chromosome"/>
</dbReference>
<dbReference type="GO" id="GO:0050660">
    <property type="term" value="F:flavin adenine dinucleotide binding"/>
    <property type="evidence" value="ECO:0007669"/>
    <property type="project" value="TreeGrafter"/>
</dbReference>
<evidence type="ECO:0000256" key="5">
    <source>
        <dbReference type="ARBA" id="ARBA00022714"/>
    </source>
</evidence>
<dbReference type="PANTHER" id="PTHR47354">
    <property type="entry name" value="NADH OXIDOREDUCTASE HCR"/>
    <property type="match status" value="1"/>
</dbReference>
<evidence type="ECO:0000256" key="10">
    <source>
        <dbReference type="ARBA" id="ARBA00023004"/>
    </source>
</evidence>
<dbReference type="GO" id="GO:0016020">
    <property type="term" value="C:membrane"/>
    <property type="evidence" value="ECO:0007669"/>
    <property type="project" value="UniProtKB-SubCell"/>
</dbReference>
<keyword evidence="11" id="KW-0411">Iron-sulfur</keyword>
<feature type="transmembrane region" description="Helical" evidence="13">
    <location>
        <begin position="77"/>
        <end position="100"/>
    </location>
</feature>
<keyword evidence="9" id="KW-0560">Oxidoreductase</keyword>
<dbReference type="EMBL" id="CP000438">
    <property type="protein sequence ID" value="ABJ15508.1"/>
    <property type="molecule type" value="Genomic_DNA"/>
</dbReference>
<feature type="transmembrane region" description="Helical" evidence="13">
    <location>
        <begin position="36"/>
        <end position="56"/>
    </location>
</feature>
<protein>
    <submittedName>
        <fullName evidence="15">Putative reductase</fullName>
    </submittedName>
</protein>
<evidence type="ECO:0000256" key="11">
    <source>
        <dbReference type="ARBA" id="ARBA00023014"/>
    </source>
</evidence>
<evidence type="ECO:0000256" key="2">
    <source>
        <dbReference type="ARBA" id="ARBA00004141"/>
    </source>
</evidence>
<reference evidence="15 16" key="1">
    <citation type="journal article" date="2006" name="Genome Biol.">
        <title>Genomic analysis reveals that Pseudomonas aeruginosa virulence is combinatorial.</title>
        <authorList>
            <person name="Lee D.G."/>
            <person name="Urbach J.M."/>
            <person name="Wu G."/>
            <person name="Liberati N.T."/>
            <person name="Feinbaum R.L."/>
            <person name="Miyata S."/>
            <person name="Diggins L.T."/>
            <person name="He J."/>
            <person name="Saucier M."/>
            <person name="Deziel E."/>
            <person name="Friedman L."/>
            <person name="Li L."/>
            <person name="Grills G."/>
            <person name="Montgomery K."/>
            <person name="Kucherlapati R."/>
            <person name="Rahme L.G."/>
            <person name="Ausubel F.M."/>
        </authorList>
    </citation>
    <scope>NUCLEOTIDE SEQUENCE [LARGE SCALE GENOMIC DNA]</scope>
    <source>
        <strain evidence="15 16">UCBPP-PA14</strain>
    </source>
</reference>
<dbReference type="Pfam" id="PF08022">
    <property type="entry name" value="FAD_binding_8"/>
    <property type="match status" value="1"/>
</dbReference>
<dbReference type="InterPro" id="IPR013112">
    <property type="entry name" value="FAD-bd_8"/>
</dbReference>
<dbReference type="HOGENOM" id="CLU_003827_19_0_6"/>
<evidence type="ECO:0000256" key="13">
    <source>
        <dbReference type="SAM" id="Phobius"/>
    </source>
</evidence>
<accession>A0A0H2ZL75</accession>
<dbReference type="Gene3D" id="3.40.50.80">
    <property type="entry name" value="Nucleotide-binding domain of ferredoxin-NADP reductase (FNR) module"/>
    <property type="match status" value="1"/>
</dbReference>